<dbReference type="PANTHER" id="PTHR43329">
    <property type="entry name" value="EPOXIDE HYDROLASE"/>
    <property type="match status" value="1"/>
</dbReference>
<dbReference type="GO" id="GO:0016787">
    <property type="term" value="F:hydrolase activity"/>
    <property type="evidence" value="ECO:0007669"/>
    <property type="project" value="UniProtKB-KW"/>
</dbReference>
<keyword evidence="1 3" id="KW-0378">Hydrolase</keyword>
<dbReference type="STRING" id="585531.HMPREF0063_11625"/>
<dbReference type="PRINTS" id="PR00412">
    <property type="entry name" value="EPOXHYDRLASE"/>
</dbReference>
<dbReference type="RefSeq" id="WP_007078967.1">
    <property type="nucleotide sequence ID" value="NZ_CM001024.1"/>
</dbReference>
<organism evidence="3 4">
    <name type="scientific">Aeromicrobium marinum DSM 15272</name>
    <dbReference type="NCBI Taxonomy" id="585531"/>
    <lineage>
        <taxon>Bacteria</taxon>
        <taxon>Bacillati</taxon>
        <taxon>Actinomycetota</taxon>
        <taxon>Actinomycetes</taxon>
        <taxon>Propionibacteriales</taxon>
        <taxon>Nocardioidaceae</taxon>
        <taxon>Aeromicrobium</taxon>
    </lineage>
</organism>
<evidence type="ECO:0000256" key="1">
    <source>
        <dbReference type="ARBA" id="ARBA00022801"/>
    </source>
</evidence>
<proteinExistence type="predicted"/>
<evidence type="ECO:0000313" key="3">
    <source>
        <dbReference type="EMBL" id="EFQ83352.1"/>
    </source>
</evidence>
<dbReference type="Gene3D" id="3.40.50.1820">
    <property type="entry name" value="alpha/beta hydrolase"/>
    <property type="match status" value="1"/>
</dbReference>
<dbReference type="EMBL" id="ACLF03000005">
    <property type="protein sequence ID" value="EFQ83352.1"/>
    <property type="molecule type" value="Genomic_DNA"/>
</dbReference>
<dbReference type="Pfam" id="PF12697">
    <property type="entry name" value="Abhydrolase_6"/>
    <property type="match status" value="1"/>
</dbReference>
<dbReference type="SUPFAM" id="SSF53474">
    <property type="entry name" value="alpha/beta-Hydrolases"/>
    <property type="match status" value="1"/>
</dbReference>
<dbReference type="InterPro" id="IPR000639">
    <property type="entry name" value="Epox_hydrolase-like"/>
</dbReference>
<dbReference type="eggNOG" id="COG0596">
    <property type="taxonomic scope" value="Bacteria"/>
</dbReference>
<gene>
    <name evidence="3" type="ORF">HMPREF0063_11625</name>
</gene>
<evidence type="ECO:0000259" key="2">
    <source>
        <dbReference type="Pfam" id="PF12697"/>
    </source>
</evidence>
<reference evidence="3" key="1">
    <citation type="submission" date="2010-08" db="EMBL/GenBank/DDBJ databases">
        <authorList>
            <person name="Muzny D."/>
            <person name="Qin X."/>
            <person name="Buhay C."/>
            <person name="Dugan-Rocha S."/>
            <person name="Ding Y."/>
            <person name="Chen G."/>
            <person name="Hawes A."/>
            <person name="Holder M."/>
            <person name="Jhangiani S."/>
            <person name="Johnson A."/>
            <person name="Khan Z."/>
            <person name="Li Z."/>
            <person name="Liu W."/>
            <person name="Liu X."/>
            <person name="Perez L."/>
            <person name="Shen H."/>
            <person name="Wang Q."/>
            <person name="Watt J."/>
            <person name="Xi L."/>
            <person name="Xin Y."/>
            <person name="Zhou J."/>
            <person name="Deng J."/>
            <person name="Jiang H."/>
            <person name="Liu Y."/>
            <person name="Qu J."/>
            <person name="Song X.-Z."/>
            <person name="Zhang L."/>
            <person name="Villasana D."/>
            <person name="Johnson A."/>
            <person name="Liu J."/>
            <person name="Liyanage D."/>
            <person name="Lorensuhewa L."/>
            <person name="Robinson T."/>
            <person name="Song A."/>
            <person name="Song B.-B."/>
            <person name="Dinh H."/>
            <person name="Thornton R."/>
            <person name="Coyle M."/>
            <person name="Francisco L."/>
            <person name="Jackson L."/>
            <person name="Javaid M."/>
            <person name="Korchina V."/>
            <person name="Kovar C."/>
            <person name="Mata R."/>
            <person name="Mathew T."/>
            <person name="Ngo R."/>
            <person name="Nguyen L."/>
            <person name="Nguyen N."/>
            <person name="Okwuonu G."/>
            <person name="Ongeri F."/>
            <person name="Pham C."/>
            <person name="Simmons D."/>
            <person name="Wilczek-Boney K."/>
            <person name="Hale W."/>
            <person name="Jakkamsetti A."/>
            <person name="Pham P."/>
            <person name="Ruth R."/>
            <person name="San Lucas F."/>
            <person name="Warren J."/>
            <person name="Zhang J."/>
            <person name="Zhao Z."/>
            <person name="Zhou C."/>
            <person name="Zhu D."/>
            <person name="Lee S."/>
            <person name="Bess C."/>
            <person name="Blankenburg K."/>
            <person name="Forbes L."/>
            <person name="Fu Q."/>
            <person name="Gubbala S."/>
            <person name="Hirani K."/>
            <person name="Jayaseelan J.C."/>
            <person name="Lara F."/>
            <person name="Munidasa M."/>
            <person name="Palculict T."/>
            <person name="Patil S."/>
            <person name="Pu L.-L."/>
            <person name="Saada N."/>
            <person name="Tang L."/>
            <person name="Weissenberger G."/>
            <person name="Zhu Y."/>
            <person name="Hemphill L."/>
            <person name="Shang Y."/>
            <person name="Youmans B."/>
            <person name="Ayvaz T."/>
            <person name="Ross M."/>
            <person name="Santibanez J."/>
            <person name="Aqrawi P."/>
            <person name="Gross S."/>
            <person name="Joshi V."/>
            <person name="Fowler G."/>
            <person name="Nazareth L."/>
            <person name="Reid J."/>
            <person name="Worley K."/>
            <person name="Petrosino J."/>
            <person name="Highlander S."/>
            <person name="Gibbs R."/>
        </authorList>
    </citation>
    <scope>NUCLEOTIDE SEQUENCE [LARGE SCALE GENOMIC DNA]</scope>
    <source>
        <strain evidence="3">DSM 15272</strain>
    </source>
</reference>
<keyword evidence="4" id="KW-1185">Reference proteome</keyword>
<dbReference type="OrthoDB" id="2987348at2"/>
<protein>
    <submittedName>
        <fullName evidence="3">Hydrolase, alpha/beta domain protein</fullName>
    </submittedName>
</protein>
<accession>E2SC66</accession>
<comment type="caution">
    <text evidence="3">The sequence shown here is derived from an EMBL/GenBank/DDBJ whole genome shotgun (WGS) entry which is preliminary data.</text>
</comment>
<name>E2SC66_9ACTN</name>
<dbReference type="Proteomes" id="UP000003111">
    <property type="component" value="Unassembled WGS sequence"/>
</dbReference>
<dbReference type="InterPro" id="IPR000073">
    <property type="entry name" value="AB_hydrolase_1"/>
</dbReference>
<feature type="domain" description="AB hydrolase-1" evidence="2">
    <location>
        <begin position="43"/>
        <end position="291"/>
    </location>
</feature>
<sequence length="301" mass="33140">MSSSTAPPDLPGVAHRWVTVDGVRLHVAEAGTEHRDVDGRPSLVLVHGWPQHWWCWHRVIPLLARTHHVVAVDLRGHGWSDVPAPGHGNYDKRRFADDVIGLIGAMDLDRPVVIGHDWGAWTALLVAGRAPGLTRGVVATAIIAPWTDIPTTDMWRFLYQVAAGGPWGSLVHRAFGKAFLRTVYKLGSHGRREHVAGENDVYLERYDDPARRAAGRSVYGTFLRAEFPAVAKGTYQAPVTDVPIIFLPGRGDAILVPRIVERGVVADNMSMETIEGAGHWVPEEQPEKLVEKIQEFLAGLT</sequence>
<dbReference type="HOGENOM" id="CLU_020336_7_3_11"/>
<dbReference type="AlphaFoldDB" id="E2SC66"/>
<dbReference type="InterPro" id="IPR029058">
    <property type="entry name" value="AB_hydrolase_fold"/>
</dbReference>
<evidence type="ECO:0000313" key="4">
    <source>
        <dbReference type="Proteomes" id="UP000003111"/>
    </source>
</evidence>